<dbReference type="Pfam" id="PF05685">
    <property type="entry name" value="Uma2"/>
    <property type="match status" value="1"/>
</dbReference>
<name>A0AAE3KHK0_9PSEU</name>
<comment type="caution">
    <text evidence="2">The sequence shown here is derived from an EMBL/GenBank/DDBJ whole genome shotgun (WGS) entry which is preliminary data.</text>
</comment>
<dbReference type="InterPro" id="IPR011335">
    <property type="entry name" value="Restrct_endonuc-II-like"/>
</dbReference>
<keyword evidence="2" id="KW-0540">Nuclease</keyword>
<feature type="domain" description="Putative restriction endonuclease" evidence="1">
    <location>
        <begin position="17"/>
        <end position="179"/>
    </location>
</feature>
<gene>
    <name evidence="2" type="ORF">LX83_003387</name>
</gene>
<dbReference type="SUPFAM" id="SSF52980">
    <property type="entry name" value="Restriction endonuclease-like"/>
    <property type="match status" value="1"/>
</dbReference>
<dbReference type="InterPro" id="IPR012296">
    <property type="entry name" value="Nuclease_put_TT1808"/>
</dbReference>
<dbReference type="CDD" id="cd06260">
    <property type="entry name" value="DUF820-like"/>
    <property type="match status" value="1"/>
</dbReference>
<dbReference type="Proteomes" id="UP001206128">
    <property type="component" value="Unassembled WGS sequence"/>
</dbReference>
<protein>
    <submittedName>
        <fullName evidence="2">Endonuclease, Uma2 family (Restriction endonuclease fold)</fullName>
    </submittedName>
</protein>
<accession>A0AAE3KHK0</accession>
<dbReference type="AlphaFoldDB" id="A0AAE3KHK0"/>
<keyword evidence="3" id="KW-1185">Reference proteome</keyword>
<organism evidence="2 3">
    <name type="scientific">Goodfellowiella coeruleoviolacea</name>
    <dbReference type="NCBI Taxonomy" id="334858"/>
    <lineage>
        <taxon>Bacteria</taxon>
        <taxon>Bacillati</taxon>
        <taxon>Actinomycetota</taxon>
        <taxon>Actinomycetes</taxon>
        <taxon>Pseudonocardiales</taxon>
        <taxon>Pseudonocardiaceae</taxon>
        <taxon>Goodfellowiella</taxon>
    </lineage>
</organism>
<evidence type="ECO:0000259" key="1">
    <source>
        <dbReference type="Pfam" id="PF05685"/>
    </source>
</evidence>
<dbReference type="PANTHER" id="PTHR35400">
    <property type="entry name" value="SLR1083 PROTEIN"/>
    <property type="match status" value="1"/>
</dbReference>
<evidence type="ECO:0000313" key="2">
    <source>
        <dbReference type="EMBL" id="MCP2166519.1"/>
    </source>
</evidence>
<dbReference type="InterPro" id="IPR008538">
    <property type="entry name" value="Uma2"/>
</dbReference>
<dbReference type="PANTHER" id="PTHR35400:SF3">
    <property type="entry name" value="SLL1072 PROTEIN"/>
    <property type="match status" value="1"/>
</dbReference>
<evidence type="ECO:0000313" key="3">
    <source>
        <dbReference type="Proteomes" id="UP001206128"/>
    </source>
</evidence>
<keyword evidence="2" id="KW-0378">Hydrolase</keyword>
<reference evidence="2" key="1">
    <citation type="submission" date="2022-06" db="EMBL/GenBank/DDBJ databases">
        <title>Genomic Encyclopedia of Archaeal and Bacterial Type Strains, Phase II (KMG-II): from individual species to whole genera.</title>
        <authorList>
            <person name="Goeker M."/>
        </authorList>
    </citation>
    <scope>NUCLEOTIDE SEQUENCE</scope>
    <source>
        <strain evidence="2">DSM 43935</strain>
    </source>
</reference>
<keyword evidence="2" id="KW-0255">Endonuclease</keyword>
<proteinExistence type="predicted"/>
<dbReference type="GO" id="GO:0004519">
    <property type="term" value="F:endonuclease activity"/>
    <property type="evidence" value="ECO:0007669"/>
    <property type="project" value="UniProtKB-KW"/>
</dbReference>
<dbReference type="EMBL" id="JAMTCK010000007">
    <property type="protein sequence ID" value="MCP2166519.1"/>
    <property type="molecule type" value="Genomic_DNA"/>
</dbReference>
<sequence length="201" mass="21817">MTSATWRHPDRYTVDEWADLDPDPNGLRVELIDGAFSVTPAPAVAHQRFGDRLCNLIDETLWQQGRRELCAVTGIGVRVAPTFGFVPDIAVIRNPPDGAVAVPVSDLVLAVEIVSPSTRKQDRMVKPAAYADAGVPYYWRVEPEKGQPPTVVCFELVDGTYVERVAVGPGEPATIAAAPVPITLDVDKLYARLFGKGKPGR</sequence>
<dbReference type="Gene3D" id="3.90.1570.10">
    <property type="entry name" value="tt1808, chain A"/>
    <property type="match status" value="1"/>
</dbReference>